<evidence type="ECO:0000256" key="1">
    <source>
        <dbReference type="SAM" id="MobiDB-lite"/>
    </source>
</evidence>
<feature type="compositionally biased region" description="Acidic residues" evidence="1">
    <location>
        <begin position="252"/>
        <end position="262"/>
    </location>
</feature>
<dbReference type="Pfam" id="PF14848">
    <property type="entry name" value="HU-DNA_bdg"/>
    <property type="match status" value="1"/>
</dbReference>
<dbReference type="EMBL" id="JACJMO010000001">
    <property type="protein sequence ID" value="MBM6856074.1"/>
    <property type="molecule type" value="Genomic_DNA"/>
</dbReference>
<dbReference type="Proteomes" id="UP000698924">
    <property type="component" value="Unassembled WGS sequence"/>
</dbReference>
<sequence>MATTDIKYTLNAQLADNTLTVDDKDDKILTLVSAGTADKQRLISEIMEINPGLERETVEAVINLEQRVLKKLLLTGYRVNTGLFSAVAQFTGTVENNVFDPARNSIRIAMTQGKELREAIEATTVNIVGEKGSAMYVAGGTDTATSLSGFTATAGRNFTLTGQRIKLAGDDPSVGITLTDAEGEVTRITDDMIALNQPSKLIFLIPAGLADGEYKLTVTTQYSSGQLLKTPRSVTKTLYIGQAPARGGEPGGGDEEEGGSPL</sequence>
<dbReference type="Gene3D" id="2.70.50.70">
    <property type="match status" value="1"/>
</dbReference>
<dbReference type="Pfam" id="PF14734">
    <property type="entry name" value="DUF4469"/>
    <property type="match status" value="1"/>
</dbReference>
<organism evidence="4 5">
    <name type="scientific">Caecibacteroides pullorum</name>
    <dbReference type="NCBI Taxonomy" id="2725562"/>
    <lineage>
        <taxon>Bacteria</taxon>
        <taxon>Pseudomonadati</taxon>
        <taxon>Bacteroidota</taxon>
        <taxon>Bacteroidia</taxon>
        <taxon>Bacteroidales</taxon>
        <taxon>Bacteroidaceae</taxon>
        <taxon>Caecibacteroides</taxon>
    </lineage>
</organism>
<dbReference type="AlphaFoldDB" id="A0AA40ZRA8"/>
<evidence type="ECO:0000259" key="2">
    <source>
        <dbReference type="Pfam" id="PF14734"/>
    </source>
</evidence>
<accession>A0AA40ZRA8</accession>
<evidence type="ECO:0000313" key="5">
    <source>
        <dbReference type="Proteomes" id="UP000698924"/>
    </source>
</evidence>
<dbReference type="CDD" id="cd12843">
    <property type="entry name" value="Bvu_2165_C_like"/>
    <property type="match status" value="1"/>
</dbReference>
<feature type="domain" description="DUF4469" evidence="2">
    <location>
        <begin position="139"/>
        <end position="233"/>
    </location>
</feature>
<protein>
    <submittedName>
        <fullName evidence="4">DUF4469 domain-containing protein</fullName>
    </submittedName>
</protein>
<name>A0AA40ZRA8_9BACT</name>
<dbReference type="InterPro" id="IPR027824">
    <property type="entry name" value="DUF4469"/>
</dbReference>
<proteinExistence type="predicted"/>
<dbReference type="RefSeq" id="WP_204970707.1">
    <property type="nucleotide sequence ID" value="NZ_JAAZTS010000001.1"/>
</dbReference>
<evidence type="ECO:0000313" key="4">
    <source>
        <dbReference type="EMBL" id="MBM6856074.1"/>
    </source>
</evidence>
<dbReference type="InterPro" id="IPR049893">
    <property type="entry name" value="Bvu_2165-like_IHF-HU-DNA_bdg"/>
</dbReference>
<feature type="region of interest" description="Disordered" evidence="1">
    <location>
        <begin position="240"/>
        <end position="262"/>
    </location>
</feature>
<evidence type="ECO:0000259" key="3">
    <source>
        <dbReference type="Pfam" id="PF14848"/>
    </source>
</evidence>
<gene>
    <name evidence="4" type="ORF">H6D15_00385</name>
</gene>
<feature type="domain" description="Bvu-2165-like IHF-HU-like DNA-binding" evidence="3">
    <location>
        <begin position="10"/>
        <end position="128"/>
    </location>
</feature>
<reference evidence="4 5" key="1">
    <citation type="journal article" date="2021" name="Sci. Rep.">
        <title>The distribution of antibiotic resistance genes in chicken gut microbiota commensals.</title>
        <authorList>
            <person name="Juricova H."/>
            <person name="Matiasovicova J."/>
            <person name="Kubasova T."/>
            <person name="Cejkova D."/>
            <person name="Rychlik I."/>
        </authorList>
    </citation>
    <scope>NUCLEOTIDE SEQUENCE [LARGE SCALE GENOMIC DNA]</scope>
    <source>
        <strain evidence="4 5">An421</strain>
    </source>
</reference>
<keyword evidence="5" id="KW-1185">Reference proteome</keyword>
<comment type="caution">
    <text evidence="4">The sequence shown here is derived from an EMBL/GenBank/DDBJ whole genome shotgun (WGS) entry which is preliminary data.</text>
</comment>